<accession>A0A0F9QVV1</accession>
<feature type="non-terminal residue" evidence="1">
    <location>
        <position position="141"/>
    </location>
</feature>
<dbReference type="AlphaFoldDB" id="A0A0F9QVV1"/>
<comment type="caution">
    <text evidence="1">The sequence shown here is derived from an EMBL/GenBank/DDBJ whole genome shotgun (WGS) entry which is preliminary data.</text>
</comment>
<gene>
    <name evidence="1" type="ORF">LCGC14_0652280</name>
</gene>
<protein>
    <submittedName>
        <fullName evidence="1">Uncharacterized protein</fullName>
    </submittedName>
</protein>
<organism evidence="1">
    <name type="scientific">marine sediment metagenome</name>
    <dbReference type="NCBI Taxonomy" id="412755"/>
    <lineage>
        <taxon>unclassified sequences</taxon>
        <taxon>metagenomes</taxon>
        <taxon>ecological metagenomes</taxon>
    </lineage>
</organism>
<dbReference type="EMBL" id="LAZR01001218">
    <property type="protein sequence ID" value="KKN48475.1"/>
    <property type="molecule type" value="Genomic_DNA"/>
</dbReference>
<sequence length="141" mass="14168">MVAIGDVIDFLNQIPNPPSLSDLAIPTDQNCLNVFNLLQTGTPLFQNPLANPLQDCLNQINTALSIVNGFIPGATQTSALGVLNSVSSSLGTDPSDLGGSVAGGFLGHTNFLCAQLASPGFLGGTIACLGIRAAAGSLGSS</sequence>
<reference evidence="1" key="1">
    <citation type="journal article" date="2015" name="Nature">
        <title>Complex archaea that bridge the gap between prokaryotes and eukaryotes.</title>
        <authorList>
            <person name="Spang A."/>
            <person name="Saw J.H."/>
            <person name="Jorgensen S.L."/>
            <person name="Zaremba-Niedzwiedzka K."/>
            <person name="Martijn J."/>
            <person name="Lind A.E."/>
            <person name="van Eijk R."/>
            <person name="Schleper C."/>
            <person name="Guy L."/>
            <person name="Ettema T.J."/>
        </authorList>
    </citation>
    <scope>NUCLEOTIDE SEQUENCE</scope>
</reference>
<evidence type="ECO:0000313" key="1">
    <source>
        <dbReference type="EMBL" id="KKN48475.1"/>
    </source>
</evidence>
<name>A0A0F9QVV1_9ZZZZ</name>
<proteinExistence type="predicted"/>